<accession>A0A1R3JTK5</accession>
<dbReference type="EMBL" id="AWWV01007151">
    <property type="protein sequence ID" value="OMO98027.1"/>
    <property type="molecule type" value="Genomic_DNA"/>
</dbReference>
<evidence type="ECO:0000313" key="2">
    <source>
        <dbReference type="Proteomes" id="UP000188268"/>
    </source>
</evidence>
<reference evidence="1 2" key="1">
    <citation type="submission" date="2013-09" db="EMBL/GenBank/DDBJ databases">
        <title>Corchorus capsularis genome sequencing.</title>
        <authorList>
            <person name="Alam M."/>
            <person name="Haque M.S."/>
            <person name="Islam M.S."/>
            <person name="Emdad E.M."/>
            <person name="Islam M.M."/>
            <person name="Ahmed B."/>
            <person name="Halim A."/>
            <person name="Hossen Q.M.M."/>
            <person name="Hossain M.Z."/>
            <person name="Ahmed R."/>
            <person name="Khan M.M."/>
            <person name="Islam R."/>
            <person name="Rashid M.M."/>
            <person name="Khan S.A."/>
            <person name="Rahman M.S."/>
            <person name="Alam M."/>
        </authorList>
    </citation>
    <scope>NUCLEOTIDE SEQUENCE [LARGE SCALE GENOMIC DNA]</scope>
    <source>
        <strain evidence="2">cv. CVL-1</strain>
        <tissue evidence="1">Whole seedling</tissue>
    </source>
</reference>
<sequence length="25" mass="2865">MATVIGLCLRVKLMRSLPSRYEVLD</sequence>
<gene>
    <name evidence="1" type="ORF">CCACVL1_04368</name>
</gene>
<keyword evidence="2" id="KW-1185">Reference proteome</keyword>
<evidence type="ECO:0000313" key="1">
    <source>
        <dbReference type="EMBL" id="OMO98027.1"/>
    </source>
</evidence>
<dbReference type="AlphaFoldDB" id="A0A1R3JTK5"/>
<protein>
    <submittedName>
        <fullName evidence="1">Uncharacterized protein</fullName>
    </submittedName>
</protein>
<dbReference type="Proteomes" id="UP000188268">
    <property type="component" value="Unassembled WGS sequence"/>
</dbReference>
<proteinExistence type="predicted"/>
<name>A0A1R3JTK5_COCAP</name>
<dbReference type="Gramene" id="OMO98027">
    <property type="protein sequence ID" value="OMO98027"/>
    <property type="gene ID" value="CCACVL1_04368"/>
</dbReference>
<comment type="caution">
    <text evidence="1">The sequence shown here is derived from an EMBL/GenBank/DDBJ whole genome shotgun (WGS) entry which is preliminary data.</text>
</comment>
<organism evidence="1 2">
    <name type="scientific">Corchorus capsularis</name>
    <name type="common">Jute</name>
    <dbReference type="NCBI Taxonomy" id="210143"/>
    <lineage>
        <taxon>Eukaryota</taxon>
        <taxon>Viridiplantae</taxon>
        <taxon>Streptophyta</taxon>
        <taxon>Embryophyta</taxon>
        <taxon>Tracheophyta</taxon>
        <taxon>Spermatophyta</taxon>
        <taxon>Magnoliopsida</taxon>
        <taxon>eudicotyledons</taxon>
        <taxon>Gunneridae</taxon>
        <taxon>Pentapetalae</taxon>
        <taxon>rosids</taxon>
        <taxon>malvids</taxon>
        <taxon>Malvales</taxon>
        <taxon>Malvaceae</taxon>
        <taxon>Grewioideae</taxon>
        <taxon>Apeibeae</taxon>
        <taxon>Corchorus</taxon>
    </lineage>
</organism>